<keyword evidence="2" id="KW-0813">Transport</keyword>
<comment type="caution">
    <text evidence="5">The sequence shown here is derived from an EMBL/GenBank/DDBJ whole genome shotgun (WGS) entry which is preliminary data.</text>
</comment>
<evidence type="ECO:0000313" key="6">
    <source>
        <dbReference type="Proteomes" id="UP001243717"/>
    </source>
</evidence>
<evidence type="ECO:0000313" key="5">
    <source>
        <dbReference type="EMBL" id="MDQ8192796.1"/>
    </source>
</evidence>
<evidence type="ECO:0000256" key="1">
    <source>
        <dbReference type="ARBA" id="ARBA00011028"/>
    </source>
</evidence>
<dbReference type="RefSeq" id="WP_308983306.1">
    <property type="nucleotide sequence ID" value="NZ_JARXIC010000001.1"/>
</dbReference>
<feature type="signal peptide" evidence="4">
    <location>
        <begin position="1"/>
        <end position="21"/>
    </location>
</feature>
<dbReference type="PROSITE" id="PS51257">
    <property type="entry name" value="PROKAR_LIPOPROTEIN"/>
    <property type="match status" value="1"/>
</dbReference>
<protein>
    <submittedName>
        <fullName evidence="5">Zinc ABC transporter substrate-binding protein</fullName>
    </submittedName>
</protein>
<dbReference type="InterPro" id="IPR006127">
    <property type="entry name" value="ZnuA-like"/>
</dbReference>
<dbReference type="PANTHER" id="PTHR42953">
    <property type="entry name" value="HIGH-AFFINITY ZINC UPTAKE SYSTEM PROTEIN ZNUA-RELATED"/>
    <property type="match status" value="1"/>
</dbReference>
<dbReference type="SUPFAM" id="SSF53807">
    <property type="entry name" value="Helical backbone' metal receptor"/>
    <property type="match status" value="1"/>
</dbReference>
<keyword evidence="3 4" id="KW-0732">Signal</keyword>
<gene>
    <name evidence="5" type="ORF">QEH59_00065</name>
</gene>
<evidence type="ECO:0000256" key="3">
    <source>
        <dbReference type="ARBA" id="ARBA00022729"/>
    </source>
</evidence>
<proteinExistence type="inferred from homology"/>
<evidence type="ECO:0000256" key="4">
    <source>
        <dbReference type="SAM" id="SignalP"/>
    </source>
</evidence>
<reference evidence="5 6" key="1">
    <citation type="submission" date="2023-04" db="EMBL/GenBank/DDBJ databases">
        <title>A novel bacteria isolated from coastal sediment.</title>
        <authorList>
            <person name="Liu X.-J."/>
            <person name="Du Z.-J."/>
        </authorList>
    </citation>
    <scope>NUCLEOTIDE SEQUENCE [LARGE SCALE GENOMIC DNA]</scope>
    <source>
        <strain evidence="5 6">SDUM461004</strain>
    </source>
</reference>
<dbReference type="Pfam" id="PF01297">
    <property type="entry name" value="ZnuA"/>
    <property type="match status" value="1"/>
</dbReference>
<dbReference type="EMBL" id="JARXIC010000001">
    <property type="protein sequence ID" value="MDQ8192796.1"/>
    <property type="molecule type" value="Genomic_DNA"/>
</dbReference>
<dbReference type="Proteomes" id="UP001243717">
    <property type="component" value="Unassembled WGS sequence"/>
</dbReference>
<dbReference type="Gene3D" id="3.40.50.1980">
    <property type="entry name" value="Nitrogenase molybdenum iron protein domain"/>
    <property type="match status" value="2"/>
</dbReference>
<keyword evidence="6" id="KW-1185">Reference proteome</keyword>
<dbReference type="PANTHER" id="PTHR42953:SF3">
    <property type="entry name" value="HIGH-AFFINITY ZINC UPTAKE SYSTEM PROTEIN ZNUA"/>
    <property type="match status" value="1"/>
</dbReference>
<feature type="chain" id="PRO_5047218457" evidence="4">
    <location>
        <begin position="22"/>
        <end position="296"/>
    </location>
</feature>
<organism evidence="5 6">
    <name type="scientific">Thalassobacterium sedimentorum</name>
    <dbReference type="NCBI Taxonomy" id="3041258"/>
    <lineage>
        <taxon>Bacteria</taxon>
        <taxon>Pseudomonadati</taxon>
        <taxon>Verrucomicrobiota</taxon>
        <taxon>Opitutia</taxon>
        <taxon>Puniceicoccales</taxon>
        <taxon>Coraliomargaritaceae</taxon>
        <taxon>Thalassobacterium</taxon>
    </lineage>
</organism>
<comment type="similarity">
    <text evidence="1">Belongs to the bacterial solute-binding protein 9 family.</text>
</comment>
<accession>A0ABU1ADP8</accession>
<evidence type="ECO:0000256" key="2">
    <source>
        <dbReference type="ARBA" id="ARBA00022448"/>
    </source>
</evidence>
<name>A0ABU1ADP8_9BACT</name>
<sequence length="296" mass="33209">MRNQLYTICLLLLVWWLAACAPHEEEETQRLEVWVSLLPQQTIVQAVAGELASVQLMVRPGQSPETYSPSVPQMAALAKADIYFGIGMPLERRILAKMERSMPQLRFVQTADFIQELHHCSEETGHAHQGHSHEELDPHLWMDPQWMLGFVAQVRDAMIVAAPESRELLTINAAALSAELRALDADLSLRFQPYAGRRFYINHPSLGHFAKRYGIVQVSIERSGSEPAAKQIAELVQAAKSDQVHAVFTQPEFGHSSANVLARALDVEVVEIDVLSGDYFSNMLDIAQRLEDSFKK</sequence>
<dbReference type="InterPro" id="IPR050492">
    <property type="entry name" value="Bact_metal-bind_prot9"/>
</dbReference>